<comment type="caution">
    <text evidence="2">The sequence shown here is derived from an EMBL/GenBank/DDBJ whole genome shotgun (WGS) entry which is preliminary data.</text>
</comment>
<dbReference type="EMBL" id="MU865319">
    <property type="protein sequence ID" value="KAK4228374.1"/>
    <property type="molecule type" value="Genomic_DNA"/>
</dbReference>
<sequence length="67" mass="7881">MAPRQYFSPYRPRGPRSPRLTLIWIALFLFILYVVRWLSLKSGDRGTDKMMDEYLSGGKMERVEVKG</sequence>
<feature type="transmembrane region" description="Helical" evidence="1">
    <location>
        <begin position="20"/>
        <end position="40"/>
    </location>
</feature>
<reference evidence="2" key="1">
    <citation type="journal article" date="2023" name="Mol. Phylogenet. Evol.">
        <title>Genome-scale phylogeny and comparative genomics of the fungal order Sordariales.</title>
        <authorList>
            <person name="Hensen N."/>
            <person name="Bonometti L."/>
            <person name="Westerberg I."/>
            <person name="Brannstrom I.O."/>
            <person name="Guillou S."/>
            <person name="Cros-Aarteil S."/>
            <person name="Calhoun S."/>
            <person name="Haridas S."/>
            <person name="Kuo A."/>
            <person name="Mondo S."/>
            <person name="Pangilinan J."/>
            <person name="Riley R."/>
            <person name="LaButti K."/>
            <person name="Andreopoulos B."/>
            <person name="Lipzen A."/>
            <person name="Chen C."/>
            <person name="Yan M."/>
            <person name="Daum C."/>
            <person name="Ng V."/>
            <person name="Clum A."/>
            <person name="Steindorff A."/>
            <person name="Ohm R.A."/>
            <person name="Martin F."/>
            <person name="Silar P."/>
            <person name="Natvig D.O."/>
            <person name="Lalanne C."/>
            <person name="Gautier V."/>
            <person name="Ament-Velasquez S.L."/>
            <person name="Kruys A."/>
            <person name="Hutchinson M.I."/>
            <person name="Powell A.J."/>
            <person name="Barry K."/>
            <person name="Miller A.N."/>
            <person name="Grigoriev I.V."/>
            <person name="Debuchy R."/>
            <person name="Gladieux P."/>
            <person name="Hiltunen Thoren M."/>
            <person name="Johannesson H."/>
        </authorList>
    </citation>
    <scope>NUCLEOTIDE SEQUENCE</scope>
    <source>
        <strain evidence="2">CBS 990.96</strain>
    </source>
</reference>
<proteinExistence type="predicted"/>
<name>A0AAN7BRV0_9PEZI</name>
<dbReference type="Proteomes" id="UP001301958">
    <property type="component" value="Unassembled WGS sequence"/>
</dbReference>
<keyword evidence="3" id="KW-1185">Reference proteome</keyword>
<keyword evidence="1" id="KW-0812">Transmembrane</keyword>
<reference evidence="2" key="2">
    <citation type="submission" date="2023-05" db="EMBL/GenBank/DDBJ databases">
        <authorList>
            <consortium name="Lawrence Berkeley National Laboratory"/>
            <person name="Steindorff A."/>
            <person name="Hensen N."/>
            <person name="Bonometti L."/>
            <person name="Westerberg I."/>
            <person name="Brannstrom I.O."/>
            <person name="Guillou S."/>
            <person name="Cros-Aarteil S."/>
            <person name="Calhoun S."/>
            <person name="Haridas S."/>
            <person name="Kuo A."/>
            <person name="Mondo S."/>
            <person name="Pangilinan J."/>
            <person name="Riley R."/>
            <person name="Labutti K."/>
            <person name="Andreopoulos B."/>
            <person name="Lipzen A."/>
            <person name="Chen C."/>
            <person name="Yanf M."/>
            <person name="Daum C."/>
            <person name="Ng V."/>
            <person name="Clum A."/>
            <person name="Ohm R."/>
            <person name="Martin F."/>
            <person name="Silar P."/>
            <person name="Natvig D."/>
            <person name="Lalanne C."/>
            <person name="Gautier V."/>
            <person name="Ament-Velasquez S.L."/>
            <person name="Kruys A."/>
            <person name="Hutchinson M.I."/>
            <person name="Powell A.J."/>
            <person name="Barry K."/>
            <person name="Miller A.N."/>
            <person name="Grigoriev I.V."/>
            <person name="Debuchy R."/>
            <person name="Gladieux P."/>
            <person name="Thoren M.H."/>
            <person name="Johannesson H."/>
        </authorList>
    </citation>
    <scope>NUCLEOTIDE SEQUENCE</scope>
    <source>
        <strain evidence="2">CBS 990.96</strain>
    </source>
</reference>
<evidence type="ECO:0000313" key="2">
    <source>
        <dbReference type="EMBL" id="KAK4228374.1"/>
    </source>
</evidence>
<evidence type="ECO:0000256" key="1">
    <source>
        <dbReference type="SAM" id="Phobius"/>
    </source>
</evidence>
<gene>
    <name evidence="2" type="ORF">QBC38DRAFT_475111</name>
</gene>
<accession>A0AAN7BRV0</accession>
<organism evidence="2 3">
    <name type="scientific">Podospora fimiseda</name>
    <dbReference type="NCBI Taxonomy" id="252190"/>
    <lineage>
        <taxon>Eukaryota</taxon>
        <taxon>Fungi</taxon>
        <taxon>Dikarya</taxon>
        <taxon>Ascomycota</taxon>
        <taxon>Pezizomycotina</taxon>
        <taxon>Sordariomycetes</taxon>
        <taxon>Sordariomycetidae</taxon>
        <taxon>Sordariales</taxon>
        <taxon>Podosporaceae</taxon>
        <taxon>Podospora</taxon>
    </lineage>
</organism>
<keyword evidence="1" id="KW-0472">Membrane</keyword>
<keyword evidence="1" id="KW-1133">Transmembrane helix</keyword>
<protein>
    <submittedName>
        <fullName evidence="2">Uncharacterized protein</fullName>
    </submittedName>
</protein>
<evidence type="ECO:0000313" key="3">
    <source>
        <dbReference type="Proteomes" id="UP001301958"/>
    </source>
</evidence>
<dbReference type="AlphaFoldDB" id="A0AAN7BRV0"/>